<dbReference type="GO" id="GO:0016740">
    <property type="term" value="F:transferase activity"/>
    <property type="evidence" value="ECO:0007669"/>
    <property type="project" value="UniProtKB-KW"/>
</dbReference>
<dbReference type="STRING" id="481446.NIT7645_02507"/>
<dbReference type="Gene3D" id="3.20.20.370">
    <property type="entry name" value="Glycoside hydrolase/deacetylase"/>
    <property type="match status" value="1"/>
</dbReference>
<sequence length="252" mass="28199">MTPDWTALDQELARWQEAGMTLPIWWRDDDAIAPTPQLERLLALSEQLSLPVHLAIIPRDATPELAKRLSGTAAAIPVVHGWAHENHAAPDQKKSEFGADRVVDDALDDAERGLKTLERLFGSGLQPMFVPPWNRLSEDLEPWLAGLGYSALSTFTPRSQAKAAPGLLRVNTHLDPIDWKGTRSLVARTLLLSQLVKQLADRRLGKADNDEPYGILTHHLVHDDAIWAFCEDLLRRLLAGPARPWVFEERKS</sequence>
<dbReference type="RefSeq" id="WP_050672865.1">
    <property type="nucleotide sequence ID" value="NZ_CVRL01000013.1"/>
</dbReference>
<gene>
    <name evidence="1" type="ORF">NIT7321_01155</name>
</gene>
<evidence type="ECO:0000313" key="2">
    <source>
        <dbReference type="Proteomes" id="UP000043764"/>
    </source>
</evidence>
<dbReference type="CDD" id="cd10928">
    <property type="entry name" value="CE4_u4"/>
    <property type="match status" value="1"/>
</dbReference>
<dbReference type="InterPro" id="IPR011330">
    <property type="entry name" value="Glyco_hydro/deAcase_b/a-brl"/>
</dbReference>
<dbReference type="SUPFAM" id="SSF88713">
    <property type="entry name" value="Glycoside hydrolase/deacetylase"/>
    <property type="match status" value="1"/>
</dbReference>
<dbReference type="AlphaFoldDB" id="A0A0H5CZL1"/>
<dbReference type="Proteomes" id="UP000043764">
    <property type="component" value="Unassembled WGS sequence"/>
</dbReference>
<accession>A0A0H5CZL1</accession>
<dbReference type="EMBL" id="CVRL01000013">
    <property type="protein sequence ID" value="CRL10311.1"/>
    <property type="molecule type" value="Genomic_DNA"/>
</dbReference>
<keyword evidence="2" id="KW-1185">Reference proteome</keyword>
<name>A0A0H5CZL1_9RHOB</name>
<organism evidence="1 2">
    <name type="scientific">Phaeobacter italicus</name>
    <dbReference type="NCBI Taxonomy" id="481446"/>
    <lineage>
        <taxon>Bacteria</taxon>
        <taxon>Pseudomonadati</taxon>
        <taxon>Pseudomonadota</taxon>
        <taxon>Alphaproteobacteria</taxon>
        <taxon>Rhodobacterales</taxon>
        <taxon>Roseobacteraceae</taxon>
        <taxon>Phaeobacter</taxon>
    </lineage>
</organism>
<keyword evidence="1" id="KW-0808">Transferase</keyword>
<evidence type="ECO:0000313" key="1">
    <source>
        <dbReference type="EMBL" id="CRL10311.1"/>
    </source>
</evidence>
<reference evidence="2" key="1">
    <citation type="submission" date="2015-05" db="EMBL/GenBank/DDBJ databases">
        <authorList>
            <person name="Rodrigo-Torres Lidia"/>
            <person name="Arahal R.David."/>
        </authorList>
    </citation>
    <scope>NUCLEOTIDE SEQUENCE [LARGE SCALE GENOMIC DNA]</scope>
    <source>
        <strain evidence="2">CECT 7321</strain>
    </source>
</reference>
<proteinExistence type="predicted"/>
<dbReference type="GO" id="GO:0005975">
    <property type="term" value="P:carbohydrate metabolic process"/>
    <property type="evidence" value="ECO:0007669"/>
    <property type="project" value="InterPro"/>
</dbReference>
<protein>
    <submittedName>
        <fullName evidence="1">Putative glycosyl transferase</fullName>
    </submittedName>
</protein>
<dbReference type="InterPro" id="IPR049591">
    <property type="entry name" value="CE4_u4-like"/>
</dbReference>